<accession>A0A2P6QQS2</accession>
<dbReference type="AlphaFoldDB" id="A0A2P6QQS2"/>
<evidence type="ECO:0000313" key="2">
    <source>
        <dbReference type="Proteomes" id="UP000238479"/>
    </source>
</evidence>
<name>A0A2P6QQS2_ROSCH</name>
<organism evidence="1 2">
    <name type="scientific">Rosa chinensis</name>
    <name type="common">China rose</name>
    <dbReference type="NCBI Taxonomy" id="74649"/>
    <lineage>
        <taxon>Eukaryota</taxon>
        <taxon>Viridiplantae</taxon>
        <taxon>Streptophyta</taxon>
        <taxon>Embryophyta</taxon>
        <taxon>Tracheophyta</taxon>
        <taxon>Spermatophyta</taxon>
        <taxon>Magnoliopsida</taxon>
        <taxon>eudicotyledons</taxon>
        <taxon>Gunneridae</taxon>
        <taxon>Pentapetalae</taxon>
        <taxon>rosids</taxon>
        <taxon>fabids</taxon>
        <taxon>Rosales</taxon>
        <taxon>Rosaceae</taxon>
        <taxon>Rosoideae</taxon>
        <taxon>Rosoideae incertae sedis</taxon>
        <taxon>Rosa</taxon>
    </lineage>
</organism>
<keyword evidence="2" id="KW-1185">Reference proteome</keyword>
<dbReference type="Gramene" id="PRQ36526">
    <property type="protein sequence ID" value="PRQ36526"/>
    <property type="gene ID" value="RchiOBHm_Chr4g0392531"/>
</dbReference>
<proteinExistence type="predicted"/>
<dbReference type="EMBL" id="PDCK01000042">
    <property type="protein sequence ID" value="PRQ36526.1"/>
    <property type="molecule type" value="Genomic_DNA"/>
</dbReference>
<evidence type="ECO:0000313" key="1">
    <source>
        <dbReference type="EMBL" id="PRQ36526.1"/>
    </source>
</evidence>
<dbReference type="Proteomes" id="UP000238479">
    <property type="component" value="Chromosome 4"/>
</dbReference>
<comment type="caution">
    <text evidence="1">The sequence shown here is derived from an EMBL/GenBank/DDBJ whole genome shotgun (WGS) entry which is preliminary data.</text>
</comment>
<protein>
    <submittedName>
        <fullName evidence="1">Uncharacterized protein</fullName>
    </submittedName>
</protein>
<reference evidence="1 2" key="1">
    <citation type="journal article" date="2018" name="Nat. Genet.">
        <title>The Rosa genome provides new insights in the design of modern roses.</title>
        <authorList>
            <person name="Bendahmane M."/>
        </authorList>
    </citation>
    <scope>NUCLEOTIDE SEQUENCE [LARGE SCALE GENOMIC DNA]</scope>
    <source>
        <strain evidence="2">cv. Old Blush</strain>
    </source>
</reference>
<sequence>MPVILGMILHADSYLIFWVWDTLTSHRRVAALNPLLKGCFC</sequence>
<gene>
    <name evidence="1" type="ORF">RchiOBHm_Chr4g0392531</name>
</gene>